<evidence type="ECO:0000313" key="1">
    <source>
        <dbReference type="EMBL" id="QBI20252.1"/>
    </source>
</evidence>
<dbReference type="OrthoDB" id="9780674at2"/>
<sequence>MTTGASASGPAVLAVEATRDGFVEARHRAHVALATAEGELVGGAGDPAVWCYPRSAVKPLQAAACVEVVGQWLSGPSLAIACASHEASIDHQVEVAQVLALGGLDEDALGCPPAWPADMPAVREQERPLRLAHNCSGKHAAMAWAQTVATGRPDGYRDPDSPIQQRVTHVLAEACGVRPEGPGVDGCGAPAWRLPLDGLARAMARLVAAPRGPLARVREAMGAYPLLVGGPQAPDSALMLGDERVLAKRGAEGTLVAGVLAPAGPVGIAVKVEDGAGRAAGPVAAAALASVGARVPDGVRTPTVLGGGEPHGSLAPTDALTAALGL</sequence>
<dbReference type="Pfam" id="PF06089">
    <property type="entry name" value="Asparaginase_II"/>
    <property type="match status" value="1"/>
</dbReference>
<dbReference type="RefSeq" id="WP_131155249.1">
    <property type="nucleotide sequence ID" value="NZ_CP036402.1"/>
</dbReference>
<dbReference type="PANTHER" id="PTHR42110:SF1">
    <property type="entry name" value="L-ASPARAGINASE, PUTATIVE (AFU_ORTHOLOGUE AFUA_3G11890)-RELATED"/>
    <property type="match status" value="1"/>
</dbReference>
<dbReference type="EMBL" id="CP036402">
    <property type="protein sequence ID" value="QBI20252.1"/>
    <property type="molecule type" value="Genomic_DNA"/>
</dbReference>
<dbReference type="Proteomes" id="UP000291469">
    <property type="component" value="Chromosome"/>
</dbReference>
<protein>
    <submittedName>
        <fullName evidence="1">Asparaginase</fullName>
    </submittedName>
</protein>
<organism evidence="1 2">
    <name type="scientific">Egibacter rhizosphaerae</name>
    <dbReference type="NCBI Taxonomy" id="1670831"/>
    <lineage>
        <taxon>Bacteria</taxon>
        <taxon>Bacillati</taxon>
        <taxon>Actinomycetota</taxon>
        <taxon>Nitriliruptoria</taxon>
        <taxon>Egibacterales</taxon>
        <taxon>Egibacteraceae</taxon>
        <taxon>Egibacter</taxon>
    </lineage>
</organism>
<proteinExistence type="predicted"/>
<dbReference type="KEGG" id="erz:ER308_12210"/>
<evidence type="ECO:0000313" key="2">
    <source>
        <dbReference type="Proteomes" id="UP000291469"/>
    </source>
</evidence>
<keyword evidence="2" id="KW-1185">Reference proteome</keyword>
<reference evidence="1 2" key="1">
    <citation type="submission" date="2019-01" db="EMBL/GenBank/DDBJ databases">
        <title>Egibacter rhizosphaerae EGI 80759T.</title>
        <authorList>
            <person name="Chen D.-D."/>
            <person name="Tian Y."/>
            <person name="Jiao J.-Y."/>
            <person name="Zhang X.-T."/>
            <person name="Zhang Y.-G."/>
            <person name="Zhang Y."/>
            <person name="Xiao M."/>
            <person name="Shu W.-S."/>
            <person name="Li W.-J."/>
        </authorList>
    </citation>
    <scope>NUCLEOTIDE SEQUENCE [LARGE SCALE GENOMIC DNA]</scope>
    <source>
        <strain evidence="1 2">EGI 80759</strain>
    </source>
</reference>
<accession>A0A411YGP4</accession>
<dbReference type="InterPro" id="IPR010349">
    <property type="entry name" value="Asparaginase_II"/>
</dbReference>
<gene>
    <name evidence="1" type="ORF">ER308_12210</name>
</gene>
<dbReference type="PANTHER" id="PTHR42110">
    <property type="entry name" value="L-ASPARAGINASE, PUTATIVE (AFU_ORTHOLOGUE AFUA_3G11890)-RELATED"/>
    <property type="match status" value="1"/>
</dbReference>
<dbReference type="AlphaFoldDB" id="A0A411YGP4"/>
<name>A0A411YGP4_9ACTN</name>